<name>A0A1D8GDI4_9FIRM</name>
<dbReference type="KEGG" id="gfe:Gferi_05010"/>
<dbReference type="PANTHER" id="PTHR11014:SF63">
    <property type="entry name" value="METALLOPEPTIDASE, PUTATIVE (AFU_ORTHOLOGUE AFUA_6G09600)-RELATED"/>
    <property type="match status" value="1"/>
</dbReference>
<dbReference type="InterPro" id="IPR017439">
    <property type="entry name" value="Amidohydrolase"/>
</dbReference>
<gene>
    <name evidence="5" type="ORF">Gferi_05010</name>
</gene>
<dbReference type="GO" id="GO:0016787">
    <property type="term" value="F:hydrolase activity"/>
    <property type="evidence" value="ECO:0007669"/>
    <property type="project" value="UniProtKB-KW"/>
</dbReference>
<dbReference type="PIRSF" id="PIRSF005962">
    <property type="entry name" value="Pept_M20D_amidohydro"/>
    <property type="match status" value="1"/>
</dbReference>
<dbReference type="InterPro" id="IPR036264">
    <property type="entry name" value="Bact_exopeptidase_dim_dom"/>
</dbReference>
<comment type="cofactor">
    <cofactor evidence="3">
        <name>Mn(2+)</name>
        <dbReference type="ChEBI" id="CHEBI:29035"/>
    </cofactor>
    <text evidence="3">The Mn(2+) ion enhances activity.</text>
</comment>
<evidence type="ECO:0000256" key="2">
    <source>
        <dbReference type="ARBA" id="ARBA00022801"/>
    </source>
</evidence>
<feature type="binding site" evidence="3">
    <location>
        <position position="138"/>
    </location>
    <ligand>
        <name>Mn(2+)</name>
        <dbReference type="ChEBI" id="CHEBI:29035"/>
        <label>2</label>
    </ligand>
</feature>
<dbReference type="Gene3D" id="3.40.630.10">
    <property type="entry name" value="Zn peptidases"/>
    <property type="match status" value="1"/>
</dbReference>
<proteinExistence type="inferred from homology"/>
<evidence type="ECO:0000256" key="1">
    <source>
        <dbReference type="ARBA" id="ARBA00006153"/>
    </source>
</evidence>
<feature type="domain" description="Peptidase M20 dimerisation" evidence="4">
    <location>
        <begin position="192"/>
        <end position="281"/>
    </location>
</feature>
<dbReference type="STRING" id="1424294.Gferi_05010"/>
<dbReference type="NCBIfam" id="TIGR01891">
    <property type="entry name" value="amidohydrolases"/>
    <property type="match status" value="1"/>
</dbReference>
<dbReference type="AlphaFoldDB" id="A0A1D8GDI4"/>
<accession>A0A1D8GDI4</accession>
<feature type="binding site" evidence="3">
    <location>
        <position position="104"/>
    </location>
    <ligand>
        <name>Mn(2+)</name>
        <dbReference type="ChEBI" id="CHEBI:29035"/>
        <label>2</label>
    </ligand>
</feature>
<feature type="binding site" evidence="3">
    <location>
        <position position="367"/>
    </location>
    <ligand>
        <name>Mn(2+)</name>
        <dbReference type="ChEBI" id="CHEBI:29035"/>
        <label>2</label>
    </ligand>
</feature>
<reference evidence="5 6" key="1">
    <citation type="submission" date="2016-09" db="EMBL/GenBank/DDBJ databases">
        <title>Genomic analysis reveals versatility of anaerobic energy metabolism of Geosporobacter ferrireducens IRF9 of phylum Firmicutes.</title>
        <authorList>
            <person name="Kim S.-J."/>
        </authorList>
    </citation>
    <scope>NUCLEOTIDE SEQUENCE [LARGE SCALE GENOMIC DNA]</scope>
    <source>
        <strain evidence="5 6">IRF9</strain>
    </source>
</reference>
<dbReference type="Gene3D" id="3.30.70.360">
    <property type="match status" value="1"/>
</dbReference>
<dbReference type="InterPro" id="IPR011650">
    <property type="entry name" value="Peptidase_M20_dimer"/>
</dbReference>
<dbReference type="InterPro" id="IPR002933">
    <property type="entry name" value="Peptidase_M20"/>
</dbReference>
<organism evidence="5 6">
    <name type="scientific">Geosporobacter ferrireducens</name>
    <dbReference type="NCBI Taxonomy" id="1424294"/>
    <lineage>
        <taxon>Bacteria</taxon>
        <taxon>Bacillati</taxon>
        <taxon>Bacillota</taxon>
        <taxon>Clostridia</taxon>
        <taxon>Peptostreptococcales</taxon>
        <taxon>Thermotaleaceae</taxon>
        <taxon>Geosporobacter</taxon>
    </lineage>
</organism>
<keyword evidence="2" id="KW-0378">Hydrolase</keyword>
<dbReference type="SUPFAM" id="SSF53187">
    <property type="entry name" value="Zn-dependent exopeptidases"/>
    <property type="match status" value="1"/>
</dbReference>
<dbReference type="EMBL" id="CP017269">
    <property type="protein sequence ID" value="AOT68969.1"/>
    <property type="molecule type" value="Genomic_DNA"/>
</dbReference>
<protein>
    <submittedName>
        <fullName evidence="5">Peptidase M20</fullName>
    </submittedName>
</protein>
<keyword evidence="3" id="KW-0479">Metal-binding</keyword>
<evidence type="ECO:0000259" key="4">
    <source>
        <dbReference type="Pfam" id="PF07687"/>
    </source>
</evidence>
<dbReference type="GO" id="GO:0046872">
    <property type="term" value="F:metal ion binding"/>
    <property type="evidence" value="ECO:0007669"/>
    <property type="project" value="UniProtKB-KW"/>
</dbReference>
<evidence type="ECO:0000313" key="6">
    <source>
        <dbReference type="Proteomes" id="UP000095743"/>
    </source>
</evidence>
<dbReference type="SUPFAM" id="SSF55031">
    <property type="entry name" value="Bacterial exopeptidase dimerisation domain"/>
    <property type="match status" value="1"/>
</dbReference>
<dbReference type="Pfam" id="PF07687">
    <property type="entry name" value="M20_dimer"/>
    <property type="match status" value="1"/>
</dbReference>
<dbReference type="OrthoDB" id="9776731at2"/>
<dbReference type="RefSeq" id="WP_069974535.1">
    <property type="nucleotide sequence ID" value="NZ_CP017269.1"/>
</dbReference>
<keyword evidence="3" id="KW-0464">Manganese</keyword>
<evidence type="ECO:0000256" key="3">
    <source>
        <dbReference type="PIRSR" id="PIRSR005962-1"/>
    </source>
</evidence>
<dbReference type="FunFam" id="3.30.70.360:FF:000014">
    <property type="entry name" value="N-acyl-L-amino acid amidohydrolase"/>
    <property type="match status" value="1"/>
</dbReference>
<dbReference type="Pfam" id="PF01546">
    <property type="entry name" value="Peptidase_M20"/>
    <property type="match status" value="1"/>
</dbReference>
<feature type="binding site" evidence="3">
    <location>
        <position position="166"/>
    </location>
    <ligand>
        <name>Mn(2+)</name>
        <dbReference type="ChEBI" id="CHEBI:29035"/>
        <label>2</label>
    </ligand>
</feature>
<dbReference type="PANTHER" id="PTHR11014">
    <property type="entry name" value="PEPTIDASE M20 FAMILY MEMBER"/>
    <property type="match status" value="1"/>
</dbReference>
<keyword evidence="6" id="KW-1185">Reference proteome</keyword>
<feature type="binding site" evidence="3">
    <location>
        <position position="102"/>
    </location>
    <ligand>
        <name>Mn(2+)</name>
        <dbReference type="ChEBI" id="CHEBI:29035"/>
        <label>2</label>
    </ligand>
</feature>
<dbReference type="Proteomes" id="UP000095743">
    <property type="component" value="Chromosome"/>
</dbReference>
<comment type="similarity">
    <text evidence="1">Belongs to the peptidase M20 family.</text>
</comment>
<sequence length="403" mass="43724">MKEIQELTKKYEELIIKYRRDFHQHPELAYQEKRTAEKVAEVLEGLGMEVKRNVGKTGVVGILSGREKGKVLALRADMDALPIQEETGLAFSSVNKDVMHACGHDMHTAILLGCAHVLTELKEELKGTIKFIFQPAEENNPVGGAPGMIDDGVLENPKVDAMLALHVWPQLQTGTAAIKTGTIMGASDRIFISIKGKSSHGSQPENGIDSVAIASNVVSVLQSIVARNIGPLDAAVISICKIYGGTKYNVIADKVQLEGTVRTVDPDIRNAMPKRIENLIKGVTSAMGGEYAFKYVKGYPPTINDSHMTNLVFRAMQHVLGNDALIAPTSALGGEDFAFFATKVPSAYFWLGCRDRTIPFEEAAPIHNPKFNPDEKALPIGVALMVQAALDFCESSKSLATVI</sequence>
<evidence type="ECO:0000313" key="5">
    <source>
        <dbReference type="EMBL" id="AOT68969.1"/>
    </source>
</evidence>